<feature type="signal peptide" evidence="3">
    <location>
        <begin position="1"/>
        <end position="22"/>
    </location>
</feature>
<feature type="chain" id="PRO_5038820976" evidence="3">
    <location>
        <begin position="23"/>
        <end position="401"/>
    </location>
</feature>
<evidence type="ECO:0000313" key="5">
    <source>
        <dbReference type="EMBL" id="MBB4919353.1"/>
    </source>
</evidence>
<evidence type="ECO:0000256" key="1">
    <source>
        <dbReference type="ARBA" id="ARBA00010062"/>
    </source>
</evidence>
<proteinExistence type="inferred from homology"/>
<keyword evidence="2 3" id="KW-0732">Signal</keyword>
<dbReference type="InterPro" id="IPR028081">
    <property type="entry name" value="Leu-bd"/>
</dbReference>
<comment type="similarity">
    <text evidence="1">Belongs to the leucine-binding protein family.</text>
</comment>
<dbReference type="Proteomes" id="UP000552644">
    <property type="component" value="Unassembled WGS sequence"/>
</dbReference>
<dbReference type="PROSITE" id="PS51257">
    <property type="entry name" value="PROKAR_LIPOPROTEIN"/>
    <property type="match status" value="1"/>
</dbReference>
<dbReference type="CDD" id="cd06341">
    <property type="entry name" value="PBP1_ABC_ligand_binding-like"/>
    <property type="match status" value="1"/>
</dbReference>
<dbReference type="EMBL" id="JACHJP010000009">
    <property type="protein sequence ID" value="MBB4919353.1"/>
    <property type="molecule type" value="Genomic_DNA"/>
</dbReference>
<dbReference type="Gene3D" id="3.40.50.2300">
    <property type="match status" value="2"/>
</dbReference>
<dbReference type="RefSeq" id="WP_184721482.1">
    <property type="nucleotide sequence ID" value="NZ_JACHJP010000009.1"/>
</dbReference>
<accession>A0A7W7QTC5</accession>
<keyword evidence="6" id="KW-1185">Reference proteome</keyword>
<dbReference type="InterPro" id="IPR028082">
    <property type="entry name" value="Peripla_BP_I"/>
</dbReference>
<evidence type="ECO:0000256" key="3">
    <source>
        <dbReference type="SAM" id="SignalP"/>
    </source>
</evidence>
<dbReference type="PANTHER" id="PTHR47235:SF1">
    <property type="entry name" value="BLR6548 PROTEIN"/>
    <property type="match status" value="1"/>
</dbReference>
<comment type="caution">
    <text evidence="5">The sequence shown here is derived from an EMBL/GenBank/DDBJ whole genome shotgun (WGS) entry which is preliminary data.</text>
</comment>
<name>A0A7W7QTC5_9ACTN</name>
<reference evidence="5 6" key="1">
    <citation type="submission" date="2020-08" db="EMBL/GenBank/DDBJ databases">
        <title>Genomic Encyclopedia of Type Strains, Phase III (KMG-III): the genomes of soil and plant-associated and newly described type strains.</title>
        <authorList>
            <person name="Whitman W."/>
        </authorList>
    </citation>
    <scope>NUCLEOTIDE SEQUENCE [LARGE SCALE GENOMIC DNA]</scope>
    <source>
        <strain evidence="5 6">CECT 8840</strain>
    </source>
</reference>
<evidence type="ECO:0000256" key="2">
    <source>
        <dbReference type="ARBA" id="ARBA00022729"/>
    </source>
</evidence>
<organism evidence="5 6">
    <name type="scientific">Streptosporangium saharense</name>
    <dbReference type="NCBI Taxonomy" id="1706840"/>
    <lineage>
        <taxon>Bacteria</taxon>
        <taxon>Bacillati</taxon>
        <taxon>Actinomycetota</taxon>
        <taxon>Actinomycetes</taxon>
        <taxon>Streptosporangiales</taxon>
        <taxon>Streptosporangiaceae</taxon>
        <taxon>Streptosporangium</taxon>
    </lineage>
</organism>
<dbReference type="SUPFAM" id="SSF53822">
    <property type="entry name" value="Periplasmic binding protein-like I"/>
    <property type="match status" value="1"/>
</dbReference>
<dbReference type="PANTHER" id="PTHR47235">
    <property type="entry name" value="BLR6548 PROTEIN"/>
    <property type="match status" value="1"/>
</dbReference>
<dbReference type="Pfam" id="PF13458">
    <property type="entry name" value="Peripla_BP_6"/>
    <property type="match status" value="1"/>
</dbReference>
<evidence type="ECO:0000313" key="6">
    <source>
        <dbReference type="Proteomes" id="UP000552644"/>
    </source>
</evidence>
<evidence type="ECO:0000259" key="4">
    <source>
        <dbReference type="Pfam" id="PF13458"/>
    </source>
</evidence>
<feature type="domain" description="Leucine-binding protein" evidence="4">
    <location>
        <begin position="42"/>
        <end position="385"/>
    </location>
</feature>
<protein>
    <submittedName>
        <fullName evidence="5">Branched-chain amino acid transport system substrate-binding protein</fullName>
    </submittedName>
</protein>
<sequence>MGKISKGLAAGAIALLTVSAAACGSGDAGSSGDAKGATSTDPIVVGAISSLSGPAAFPEASQAAKAVFDRVNAEGGVNGRKISYVSVDDKGDPSTAAQASRDLIQNKNAVALAGGASLLDCQVNGAFYAQSGISSISGTGIDPGCFTSPAISPVNTGPFLGTTVTLYHASEVLKIDKLCGFFVILGGTSEAYKGAVEQWSKITGKQLLINDRSLSGNTTDYTPYILRARDAGCKGVVFNGTEPMSVGWVNAAKAQGVTGIKWLVLTSTYTDAAVKAFGDAGKDVVALSEFEPYSDTTSEATKDWRALMTQNKVPLTSFAEGGYLAATNLVTVLKGIKGDITRESVTAALKALTPIESGMVGTPYAFGPDQAHSSNRAAKFVQPDNGSWKVMTPDWIRLPNA</sequence>
<dbReference type="AlphaFoldDB" id="A0A7W7QTC5"/>
<gene>
    <name evidence="5" type="ORF">FHS44_006495</name>
</gene>